<dbReference type="InterPro" id="IPR015424">
    <property type="entry name" value="PyrdxlP-dep_Trfase"/>
</dbReference>
<dbReference type="AlphaFoldDB" id="A0A074KRI4"/>
<dbReference type="PANTHER" id="PTHR30244:SF36">
    <property type="entry name" value="3-OXO-GLUCOSE-6-PHOSPHATE:GLUTAMATE AMINOTRANSFERASE"/>
    <property type="match status" value="1"/>
</dbReference>
<dbReference type="InterPro" id="IPR015421">
    <property type="entry name" value="PyrdxlP-dep_Trfase_major"/>
</dbReference>
<dbReference type="eggNOG" id="COG0399">
    <property type="taxonomic scope" value="Bacteria"/>
</dbReference>
<dbReference type="GO" id="GO:0030170">
    <property type="term" value="F:pyridoxal phosphate binding"/>
    <property type="evidence" value="ECO:0007669"/>
    <property type="project" value="TreeGrafter"/>
</dbReference>
<organism evidence="6 7">
    <name type="scientific">Anditalea andensis</name>
    <dbReference type="NCBI Taxonomy" id="1048983"/>
    <lineage>
        <taxon>Bacteria</taxon>
        <taxon>Pseudomonadati</taxon>
        <taxon>Bacteroidota</taxon>
        <taxon>Cytophagia</taxon>
        <taxon>Cytophagales</taxon>
        <taxon>Cytophagaceae</taxon>
        <taxon>Anditalea</taxon>
    </lineage>
</organism>
<evidence type="ECO:0000256" key="4">
    <source>
        <dbReference type="PIRSR" id="PIRSR000390-2"/>
    </source>
</evidence>
<dbReference type="CDD" id="cd00616">
    <property type="entry name" value="AHBA_syn"/>
    <property type="match status" value="1"/>
</dbReference>
<feature type="modified residue" description="N6-(pyridoxal phosphate)lysine" evidence="4">
    <location>
        <position position="189"/>
    </location>
</feature>
<dbReference type="Gene3D" id="3.40.640.10">
    <property type="entry name" value="Type I PLP-dependent aspartate aminotransferase-like (Major domain)"/>
    <property type="match status" value="1"/>
</dbReference>
<dbReference type="Proteomes" id="UP000027821">
    <property type="component" value="Unassembled WGS sequence"/>
</dbReference>
<dbReference type="PANTHER" id="PTHR30244">
    <property type="entry name" value="TRANSAMINASE"/>
    <property type="match status" value="1"/>
</dbReference>
<keyword evidence="1 4" id="KW-0663">Pyridoxal phosphate</keyword>
<keyword evidence="7" id="KW-1185">Reference proteome</keyword>
<evidence type="ECO:0000313" key="7">
    <source>
        <dbReference type="Proteomes" id="UP000027821"/>
    </source>
</evidence>
<comment type="caution">
    <text evidence="6">The sequence shown here is derived from an EMBL/GenBank/DDBJ whole genome shotgun (WGS) entry which is preliminary data.</text>
</comment>
<dbReference type="Gene3D" id="3.90.1150.10">
    <property type="entry name" value="Aspartate Aminotransferase, domain 1"/>
    <property type="match status" value="1"/>
</dbReference>
<evidence type="ECO:0000256" key="1">
    <source>
        <dbReference type="ARBA" id="ARBA00022898"/>
    </source>
</evidence>
<dbReference type="STRING" id="1048983.EL17_17595"/>
<dbReference type="RefSeq" id="WP_035077181.1">
    <property type="nucleotide sequence ID" value="NZ_JMIH01000024.1"/>
</dbReference>
<evidence type="ECO:0000256" key="5">
    <source>
        <dbReference type="RuleBase" id="RU004508"/>
    </source>
</evidence>
<sequence>MVKFLDLEAINKSFEPQLSQALRRVMDSGWYLLGKEVTAFEKAFSQYIGCTHTVAVGSGLDALKLIFLAYIQIGAMRTGDEIIVPANTCIATFLAISSSGLIPVPVEPEMLSYNIDPLEIERKISKKTRAIMIVHLYGQVAMHEHIAGLIGKYGLILIEDNAQAVGGLYGDIRTGAIGHAAAHSFYPSKNLGAMGDGGAVTTNDHLLADTIRTLANYGSIQKNVNRYQGINSRLDELQAAVLRVKLARLDEDNKKRGIIAKSYIHNIKNMHIILPKVSVYGMSMLGHVWHLFVIRSEERDRLQSYLYSHDIQTQIHYPIPPHKQEAYKQMNHLNFPKTEVIHNEVLSLPISPLISQEDVFKVIETINRF</sequence>
<name>A0A074KRI4_9BACT</name>
<dbReference type="GO" id="GO:0008483">
    <property type="term" value="F:transaminase activity"/>
    <property type="evidence" value="ECO:0007669"/>
    <property type="project" value="UniProtKB-KW"/>
</dbReference>
<dbReference type="InterPro" id="IPR000653">
    <property type="entry name" value="DegT/StrS_aminotransferase"/>
</dbReference>
<dbReference type="SUPFAM" id="SSF53383">
    <property type="entry name" value="PLP-dependent transferases"/>
    <property type="match status" value="1"/>
</dbReference>
<dbReference type="GO" id="GO:0000271">
    <property type="term" value="P:polysaccharide biosynthetic process"/>
    <property type="evidence" value="ECO:0007669"/>
    <property type="project" value="TreeGrafter"/>
</dbReference>
<comment type="similarity">
    <text evidence="2 5">Belongs to the DegT/DnrJ/EryC1 family.</text>
</comment>
<keyword evidence="6" id="KW-0808">Transferase</keyword>
<feature type="active site" description="Proton acceptor" evidence="3">
    <location>
        <position position="189"/>
    </location>
</feature>
<dbReference type="OrthoDB" id="9804264at2"/>
<keyword evidence="6" id="KW-0032">Aminotransferase</keyword>
<protein>
    <submittedName>
        <fullName evidence="6">Aminotransferase</fullName>
    </submittedName>
</protein>
<evidence type="ECO:0000256" key="2">
    <source>
        <dbReference type="ARBA" id="ARBA00037999"/>
    </source>
</evidence>
<dbReference type="InterPro" id="IPR015422">
    <property type="entry name" value="PyrdxlP-dep_Trfase_small"/>
</dbReference>
<evidence type="ECO:0000256" key="3">
    <source>
        <dbReference type="PIRSR" id="PIRSR000390-1"/>
    </source>
</evidence>
<proteinExistence type="inferred from homology"/>
<gene>
    <name evidence="6" type="ORF">EL17_17595</name>
</gene>
<reference evidence="6 7" key="1">
    <citation type="submission" date="2014-04" db="EMBL/GenBank/DDBJ databases">
        <title>Characterization and application of a salt tolerant electro-active bacterium.</title>
        <authorList>
            <person name="Yang L."/>
            <person name="Wei S."/>
            <person name="Tay Q.X.M."/>
        </authorList>
    </citation>
    <scope>NUCLEOTIDE SEQUENCE [LARGE SCALE GENOMIC DNA]</scope>
    <source>
        <strain evidence="6 7">LY1</strain>
    </source>
</reference>
<dbReference type="EMBL" id="JMIH01000024">
    <property type="protein sequence ID" value="KEO72551.1"/>
    <property type="molecule type" value="Genomic_DNA"/>
</dbReference>
<accession>A0A074KRI4</accession>
<dbReference type="Pfam" id="PF01041">
    <property type="entry name" value="DegT_DnrJ_EryC1"/>
    <property type="match status" value="1"/>
</dbReference>
<dbReference type="PIRSF" id="PIRSF000390">
    <property type="entry name" value="PLP_StrS"/>
    <property type="match status" value="1"/>
</dbReference>
<evidence type="ECO:0000313" key="6">
    <source>
        <dbReference type="EMBL" id="KEO72551.1"/>
    </source>
</evidence>